<feature type="domain" description="Bacterial toxin 4" evidence="2">
    <location>
        <begin position="184"/>
        <end position="257"/>
    </location>
</feature>
<evidence type="ECO:0000313" key="3">
    <source>
        <dbReference type="EMBL" id="SFU15330.1"/>
    </source>
</evidence>
<reference evidence="4" key="1">
    <citation type="submission" date="2016-10" db="EMBL/GenBank/DDBJ databases">
        <authorList>
            <person name="Varghese N."/>
            <person name="Submissions S."/>
        </authorList>
    </citation>
    <scope>NUCLEOTIDE SEQUENCE [LARGE SCALE GENOMIC DNA]</scope>
    <source>
        <strain evidence="4">DSM 17465</strain>
    </source>
</reference>
<dbReference type="Proteomes" id="UP000183371">
    <property type="component" value="Unassembled WGS sequence"/>
</dbReference>
<protein>
    <submittedName>
        <fullName evidence="3">Toxin 4</fullName>
    </submittedName>
</protein>
<dbReference type="EMBL" id="FPBD01000011">
    <property type="protein sequence ID" value="SFU15330.1"/>
    <property type="molecule type" value="Genomic_DNA"/>
</dbReference>
<sequence length="330" mass="36881">MTKGGKVTKKVNSRKKGRGRRPANFVEVVAMTMQGVEEIVGPDGTKIVNMAGQHFRLILLGLKGLRDLSVKLVRVGTGPAVRRIMPGGKEIPRIVRRMSKDAIPYEKMTYETRLTGGIREAIGWLTKDRAVVVELGGYIGKFPGGGSKFRKKADFSKKHLKRAGNKAVGKWRLRRRNPKTGKMESYQRSHLWGFIFGDEARDGIMYAPAEFNQFWQSKRVEARIRELAEQATALKGKLVLRARAESYSPGELAAAARGTASAGQSVRAGQGEYLLKKVTYELMIESPQKPGIFQPFTELVFEIPPPWRPGDKLKMPSLDKDLPRLSTELF</sequence>
<evidence type="ECO:0000256" key="1">
    <source>
        <dbReference type="SAM" id="MobiDB-lite"/>
    </source>
</evidence>
<dbReference type="InterPro" id="IPR029102">
    <property type="entry name" value="Ntox4"/>
</dbReference>
<proteinExistence type="predicted"/>
<accession>A0A1I7DUH9</accession>
<dbReference type="Pfam" id="PF15541">
    <property type="entry name" value="Ntox4"/>
    <property type="match status" value="1"/>
</dbReference>
<organism evidence="3 4">
    <name type="scientific">Pseudovibrio denitrificans</name>
    <dbReference type="NCBI Taxonomy" id="258256"/>
    <lineage>
        <taxon>Bacteria</taxon>
        <taxon>Pseudomonadati</taxon>
        <taxon>Pseudomonadota</taxon>
        <taxon>Alphaproteobacteria</taxon>
        <taxon>Hyphomicrobiales</taxon>
        <taxon>Stappiaceae</taxon>
        <taxon>Pseudovibrio</taxon>
    </lineage>
</organism>
<evidence type="ECO:0000313" key="4">
    <source>
        <dbReference type="Proteomes" id="UP000183371"/>
    </source>
</evidence>
<feature type="region of interest" description="Disordered" evidence="1">
    <location>
        <begin position="1"/>
        <end position="20"/>
    </location>
</feature>
<keyword evidence="4" id="KW-1185">Reference proteome</keyword>
<dbReference type="AlphaFoldDB" id="A0A1I7DUH9"/>
<gene>
    <name evidence="3" type="ORF">SAMN05444141_1114</name>
</gene>
<name>A0A1I7DUH9_9HYPH</name>
<evidence type="ECO:0000259" key="2">
    <source>
        <dbReference type="Pfam" id="PF15541"/>
    </source>
</evidence>